<keyword evidence="1" id="KW-0805">Transcription regulation</keyword>
<evidence type="ECO:0000256" key="2">
    <source>
        <dbReference type="ARBA" id="ARBA00023125"/>
    </source>
</evidence>
<dbReference type="SUPFAM" id="SSF46689">
    <property type="entry name" value="Homeodomain-like"/>
    <property type="match status" value="1"/>
</dbReference>
<comment type="caution">
    <text evidence="6">The sequence shown here is derived from an EMBL/GenBank/DDBJ whole genome shotgun (WGS) entry which is preliminary data.</text>
</comment>
<dbReference type="Proteomes" id="UP000179935">
    <property type="component" value="Unassembled WGS sequence"/>
</dbReference>
<dbReference type="EMBL" id="MLYP01000058">
    <property type="protein sequence ID" value="OIJ88413.1"/>
    <property type="molecule type" value="Genomic_DNA"/>
</dbReference>
<evidence type="ECO:0000256" key="3">
    <source>
        <dbReference type="ARBA" id="ARBA00023163"/>
    </source>
</evidence>
<evidence type="ECO:0000259" key="5">
    <source>
        <dbReference type="PROSITE" id="PS50977"/>
    </source>
</evidence>
<organism evidence="6 7">
    <name type="scientific">Streptomyces colonosanans</name>
    <dbReference type="NCBI Taxonomy" id="1428652"/>
    <lineage>
        <taxon>Bacteria</taxon>
        <taxon>Bacillati</taxon>
        <taxon>Actinomycetota</taxon>
        <taxon>Actinomycetes</taxon>
        <taxon>Kitasatosporales</taxon>
        <taxon>Streptomycetaceae</taxon>
        <taxon>Streptomyces</taxon>
    </lineage>
</organism>
<dbReference type="PANTHER" id="PTHR30055">
    <property type="entry name" value="HTH-TYPE TRANSCRIPTIONAL REGULATOR RUTR"/>
    <property type="match status" value="1"/>
</dbReference>
<dbReference type="SUPFAM" id="SSF48498">
    <property type="entry name" value="Tetracyclin repressor-like, C-terminal domain"/>
    <property type="match status" value="1"/>
</dbReference>
<dbReference type="Gene3D" id="1.10.10.60">
    <property type="entry name" value="Homeodomain-like"/>
    <property type="match status" value="1"/>
</dbReference>
<name>A0A1S2P3K1_9ACTN</name>
<dbReference type="AlphaFoldDB" id="A0A1S2P3K1"/>
<feature type="domain" description="HTH tetR-type" evidence="5">
    <location>
        <begin position="13"/>
        <end position="73"/>
    </location>
</feature>
<feature type="DNA-binding region" description="H-T-H motif" evidence="4">
    <location>
        <begin position="36"/>
        <end position="55"/>
    </location>
</feature>
<evidence type="ECO:0000256" key="1">
    <source>
        <dbReference type="ARBA" id="ARBA00023015"/>
    </source>
</evidence>
<evidence type="ECO:0000313" key="7">
    <source>
        <dbReference type="Proteomes" id="UP000179935"/>
    </source>
</evidence>
<evidence type="ECO:0000256" key="4">
    <source>
        <dbReference type="PROSITE-ProRule" id="PRU00335"/>
    </source>
</evidence>
<dbReference type="InterPro" id="IPR009057">
    <property type="entry name" value="Homeodomain-like_sf"/>
</dbReference>
<keyword evidence="3" id="KW-0804">Transcription</keyword>
<dbReference type="PRINTS" id="PR00455">
    <property type="entry name" value="HTHTETR"/>
</dbReference>
<dbReference type="InterPro" id="IPR036271">
    <property type="entry name" value="Tet_transcr_reg_TetR-rel_C_sf"/>
</dbReference>
<reference evidence="6 7" key="1">
    <citation type="submission" date="2016-10" db="EMBL/GenBank/DDBJ databases">
        <title>Genome sequence of Streptomyces sp. MUSC 93.</title>
        <authorList>
            <person name="Lee L.-H."/>
            <person name="Ser H.-L."/>
            <person name="Law J.W.-F."/>
        </authorList>
    </citation>
    <scope>NUCLEOTIDE SEQUENCE [LARGE SCALE GENOMIC DNA]</scope>
    <source>
        <strain evidence="6 7">MUSC 93</strain>
    </source>
</reference>
<gene>
    <name evidence="6" type="ORF">BIV24_22960</name>
</gene>
<dbReference type="STRING" id="1428652.BIV24_22960"/>
<dbReference type="GO" id="GO:0000976">
    <property type="term" value="F:transcription cis-regulatory region binding"/>
    <property type="evidence" value="ECO:0007669"/>
    <property type="project" value="TreeGrafter"/>
</dbReference>
<dbReference type="RefSeq" id="WP_071368276.1">
    <property type="nucleotide sequence ID" value="NZ_MLYP01000058.1"/>
</dbReference>
<protein>
    <recommendedName>
        <fullName evidence="5">HTH tetR-type domain-containing protein</fullName>
    </recommendedName>
</protein>
<dbReference type="PANTHER" id="PTHR30055:SF148">
    <property type="entry name" value="TETR-FAMILY TRANSCRIPTIONAL REGULATOR"/>
    <property type="match status" value="1"/>
</dbReference>
<dbReference type="GO" id="GO:0003700">
    <property type="term" value="F:DNA-binding transcription factor activity"/>
    <property type="evidence" value="ECO:0007669"/>
    <property type="project" value="TreeGrafter"/>
</dbReference>
<dbReference type="InterPro" id="IPR011075">
    <property type="entry name" value="TetR_C"/>
</dbReference>
<dbReference type="InterPro" id="IPR001647">
    <property type="entry name" value="HTH_TetR"/>
</dbReference>
<dbReference type="Pfam" id="PF00440">
    <property type="entry name" value="TetR_N"/>
    <property type="match status" value="1"/>
</dbReference>
<dbReference type="PROSITE" id="PS50977">
    <property type="entry name" value="HTH_TETR_2"/>
    <property type="match status" value="1"/>
</dbReference>
<dbReference type="Gene3D" id="1.10.357.10">
    <property type="entry name" value="Tetracycline Repressor, domain 2"/>
    <property type="match status" value="1"/>
</dbReference>
<keyword evidence="7" id="KW-1185">Reference proteome</keyword>
<sequence length="203" mass="21735">MVPAARRGRPRAEGADEKILGAALELLLERGYDRFSVDEAAATAGVAKTTLYRRWPTKDHLIVAVVARMQDEVPVRYSGDVRADLTRYLNAIVHGLDRVRRAGRPAGSGDASAGLVAEVAAAAARHADVGAAVHAMFARRNAVVLALLQEARSQGELRPDLDPEVLFDQLAGALYYRLLVTGRPLDGAYVGRLVSTALEGAAR</sequence>
<proteinExistence type="predicted"/>
<accession>A0A1S2P3K1</accession>
<dbReference type="Pfam" id="PF16859">
    <property type="entry name" value="TetR_C_11"/>
    <property type="match status" value="1"/>
</dbReference>
<dbReference type="InterPro" id="IPR050109">
    <property type="entry name" value="HTH-type_TetR-like_transc_reg"/>
</dbReference>
<keyword evidence="2 4" id="KW-0238">DNA-binding</keyword>
<evidence type="ECO:0000313" key="6">
    <source>
        <dbReference type="EMBL" id="OIJ88413.1"/>
    </source>
</evidence>